<evidence type="ECO:0000313" key="1">
    <source>
        <dbReference type="EMBL" id="GKV02641.1"/>
    </source>
</evidence>
<evidence type="ECO:0008006" key="3">
    <source>
        <dbReference type="Google" id="ProtNLM"/>
    </source>
</evidence>
<name>A0AAV5IVK0_9ROSI</name>
<dbReference type="GO" id="GO:0043565">
    <property type="term" value="F:sequence-specific DNA binding"/>
    <property type="evidence" value="ECO:0007669"/>
    <property type="project" value="TreeGrafter"/>
</dbReference>
<dbReference type="AlphaFoldDB" id="A0AAV5IVK0"/>
<dbReference type="EMBL" id="BPVZ01000019">
    <property type="protein sequence ID" value="GKV02641.1"/>
    <property type="molecule type" value="Genomic_DNA"/>
</dbReference>
<gene>
    <name evidence="1" type="ORF">SLEP1_g15047</name>
</gene>
<organism evidence="1 2">
    <name type="scientific">Rubroshorea leprosula</name>
    <dbReference type="NCBI Taxonomy" id="152421"/>
    <lineage>
        <taxon>Eukaryota</taxon>
        <taxon>Viridiplantae</taxon>
        <taxon>Streptophyta</taxon>
        <taxon>Embryophyta</taxon>
        <taxon>Tracheophyta</taxon>
        <taxon>Spermatophyta</taxon>
        <taxon>Magnoliopsida</taxon>
        <taxon>eudicotyledons</taxon>
        <taxon>Gunneridae</taxon>
        <taxon>Pentapetalae</taxon>
        <taxon>rosids</taxon>
        <taxon>malvids</taxon>
        <taxon>Malvales</taxon>
        <taxon>Dipterocarpaceae</taxon>
        <taxon>Rubroshorea</taxon>
    </lineage>
</organism>
<dbReference type="Proteomes" id="UP001054252">
    <property type="component" value="Unassembled WGS sequence"/>
</dbReference>
<dbReference type="Pfam" id="PF09808">
    <property type="entry name" value="SNAPC1"/>
    <property type="match status" value="1"/>
</dbReference>
<dbReference type="GO" id="GO:0042796">
    <property type="term" value="P:snRNA transcription by RNA polymerase III"/>
    <property type="evidence" value="ECO:0007669"/>
    <property type="project" value="TreeGrafter"/>
</dbReference>
<dbReference type="GO" id="GO:0042795">
    <property type="term" value="P:snRNA transcription by RNA polymerase II"/>
    <property type="evidence" value="ECO:0007669"/>
    <property type="project" value="TreeGrafter"/>
</dbReference>
<evidence type="ECO:0000313" key="2">
    <source>
        <dbReference type="Proteomes" id="UP001054252"/>
    </source>
</evidence>
<reference evidence="1 2" key="1">
    <citation type="journal article" date="2021" name="Commun. Biol.">
        <title>The genome of Shorea leprosula (Dipterocarpaceae) highlights the ecological relevance of drought in aseasonal tropical rainforests.</title>
        <authorList>
            <person name="Ng K.K.S."/>
            <person name="Kobayashi M.J."/>
            <person name="Fawcett J.A."/>
            <person name="Hatakeyama M."/>
            <person name="Paape T."/>
            <person name="Ng C.H."/>
            <person name="Ang C.C."/>
            <person name="Tnah L.H."/>
            <person name="Lee C.T."/>
            <person name="Nishiyama T."/>
            <person name="Sese J."/>
            <person name="O'Brien M.J."/>
            <person name="Copetti D."/>
            <person name="Mohd Noor M.I."/>
            <person name="Ong R.C."/>
            <person name="Putra M."/>
            <person name="Sireger I.Z."/>
            <person name="Indrioko S."/>
            <person name="Kosugi Y."/>
            <person name="Izuno A."/>
            <person name="Isagi Y."/>
            <person name="Lee S.L."/>
            <person name="Shimizu K.K."/>
        </authorList>
    </citation>
    <scope>NUCLEOTIDE SEQUENCE [LARGE SCALE GENOMIC DNA]</scope>
    <source>
        <strain evidence="1">214</strain>
    </source>
</reference>
<dbReference type="PANTHER" id="PTHR15131">
    <property type="entry name" value="SMALL NUCLEAR RNA ACTIVATING COMPLEX, POLYPEPTIDE 1"/>
    <property type="match status" value="1"/>
</dbReference>
<keyword evidence="2" id="KW-1185">Reference proteome</keyword>
<dbReference type="PANTHER" id="PTHR15131:SF3">
    <property type="entry name" value="SNRNA-ACTIVATING PROTEIN COMPLEX SUBUNIT 1"/>
    <property type="match status" value="1"/>
</dbReference>
<proteinExistence type="predicted"/>
<protein>
    <recommendedName>
        <fullName evidence="3">snRNA-activating protein complex subunit 1</fullName>
    </recommendedName>
</protein>
<dbReference type="InterPro" id="IPR019188">
    <property type="entry name" value="SNAPC1"/>
</dbReference>
<comment type="caution">
    <text evidence="1">The sequence shown here is derived from an EMBL/GenBank/DDBJ whole genome shotgun (WGS) entry which is preliminary data.</text>
</comment>
<dbReference type="GO" id="GO:0019185">
    <property type="term" value="C:snRNA-activating protein complex"/>
    <property type="evidence" value="ECO:0007669"/>
    <property type="project" value="TreeGrafter"/>
</dbReference>
<accession>A0AAV5IVK0</accession>
<sequence length="272" mass="31084">MDTVVKELMMDLSSFKMDIDELIDEFVEGESTTLADMKKVFLSRKFSYIFEAGPSNNLAFFMQSLYAHSIGHICNADSFSRRLGGLYCLYCLYETQPFTPAFKIYISLGELEKLRVLVADAKAKYIRVLPALGNQMLETNMFLFGFVDLNKGSVSDTVKQLTEFQNTCIKVANDRLFKNIHIEQYLHMELGREVDLDLPKQMSAEHAEAMKQAIEVASDVVDVQNIQHISDSKESLGDMIQNVVENWNVQKEAFCEQTGLNQQNDDEFDELY</sequence>